<dbReference type="EMBL" id="JAUSTM010000009">
    <property type="protein sequence ID" value="MDQ0222621.1"/>
    <property type="molecule type" value="Genomic_DNA"/>
</dbReference>
<dbReference type="InterPro" id="IPR021560">
    <property type="entry name" value="DUF3021"/>
</dbReference>
<sequence length="146" mass="16358">MKKYILSGALGVTIGTLISLMMSAIFSEGDYLPINPFSTVGAYYQAHFSPVAVMAIAVTIWFAIGLLFQAADRVFEKDWSLLKMTLTHFTVTVIGFTLLGILAGWFPLDWANLLFFWIIYVLIYAVIYLINYRQMKAIAATINQGI</sequence>
<feature type="transmembrane region" description="Helical" evidence="1">
    <location>
        <begin position="5"/>
        <end position="26"/>
    </location>
</feature>
<feature type="transmembrane region" description="Helical" evidence="1">
    <location>
        <begin position="114"/>
        <end position="132"/>
    </location>
</feature>
<feature type="transmembrane region" description="Helical" evidence="1">
    <location>
        <begin position="89"/>
        <end position="108"/>
    </location>
</feature>
<evidence type="ECO:0008006" key="4">
    <source>
        <dbReference type="Google" id="ProtNLM"/>
    </source>
</evidence>
<dbReference type="RefSeq" id="WP_307121812.1">
    <property type="nucleotide sequence ID" value="NZ_JAUSTM010000009.1"/>
</dbReference>
<dbReference type="Pfam" id="PF11457">
    <property type="entry name" value="DUF3021"/>
    <property type="match status" value="1"/>
</dbReference>
<keyword evidence="1" id="KW-0812">Transmembrane</keyword>
<protein>
    <recommendedName>
        <fullName evidence="4">DUF3021 domain-containing protein</fullName>
    </recommendedName>
</protein>
<reference evidence="2 3" key="1">
    <citation type="submission" date="2023-07" db="EMBL/GenBank/DDBJ databases">
        <title>Genomic Encyclopedia of Type Strains, Phase IV (KMG-IV): sequencing the most valuable type-strain genomes for metagenomic binning, comparative biology and taxonomic classification.</title>
        <authorList>
            <person name="Goeker M."/>
        </authorList>
    </citation>
    <scope>NUCLEOTIDE SEQUENCE [LARGE SCALE GENOMIC DNA]</scope>
    <source>
        <strain evidence="2 3">DSM 105143</strain>
    </source>
</reference>
<feature type="transmembrane region" description="Helical" evidence="1">
    <location>
        <begin position="46"/>
        <end position="68"/>
    </location>
</feature>
<evidence type="ECO:0000313" key="3">
    <source>
        <dbReference type="Proteomes" id="UP001223079"/>
    </source>
</evidence>
<evidence type="ECO:0000313" key="2">
    <source>
        <dbReference type="EMBL" id="MDQ0222621.1"/>
    </source>
</evidence>
<proteinExistence type="predicted"/>
<name>A0ABT9YSN6_9STRE</name>
<comment type="caution">
    <text evidence="2">The sequence shown here is derived from an EMBL/GenBank/DDBJ whole genome shotgun (WGS) entry which is preliminary data.</text>
</comment>
<keyword evidence="3" id="KW-1185">Reference proteome</keyword>
<keyword evidence="1" id="KW-1133">Transmembrane helix</keyword>
<gene>
    <name evidence="2" type="ORF">J2S23_001173</name>
</gene>
<evidence type="ECO:0000256" key="1">
    <source>
        <dbReference type="SAM" id="Phobius"/>
    </source>
</evidence>
<dbReference type="Proteomes" id="UP001223079">
    <property type="component" value="Unassembled WGS sequence"/>
</dbReference>
<organism evidence="2 3">
    <name type="scientific">Streptococcus moroccensis</name>
    <dbReference type="NCBI Taxonomy" id="1451356"/>
    <lineage>
        <taxon>Bacteria</taxon>
        <taxon>Bacillati</taxon>
        <taxon>Bacillota</taxon>
        <taxon>Bacilli</taxon>
        <taxon>Lactobacillales</taxon>
        <taxon>Streptococcaceae</taxon>
        <taxon>Streptococcus</taxon>
    </lineage>
</organism>
<accession>A0ABT9YSN6</accession>
<keyword evidence="1" id="KW-0472">Membrane</keyword>